<dbReference type="InterPro" id="IPR050428">
    <property type="entry name" value="TCS_sensor_his_kinase"/>
</dbReference>
<dbReference type="CDD" id="cd00082">
    <property type="entry name" value="HisKA"/>
    <property type="match status" value="1"/>
</dbReference>
<dbReference type="InterPro" id="IPR003660">
    <property type="entry name" value="HAMP_dom"/>
</dbReference>
<dbReference type="PROSITE" id="PS50885">
    <property type="entry name" value="HAMP"/>
    <property type="match status" value="1"/>
</dbReference>
<evidence type="ECO:0000313" key="16">
    <source>
        <dbReference type="Proteomes" id="UP000064921"/>
    </source>
</evidence>
<keyword evidence="9" id="KW-0902">Two-component regulatory system</keyword>
<keyword evidence="6 12" id="KW-0812">Transmembrane</keyword>
<dbReference type="InterPro" id="IPR013727">
    <property type="entry name" value="2CSK_N"/>
</dbReference>
<feature type="domain" description="Histidine kinase" evidence="13">
    <location>
        <begin position="266"/>
        <end position="480"/>
    </location>
</feature>
<evidence type="ECO:0000256" key="2">
    <source>
        <dbReference type="ARBA" id="ARBA00004370"/>
    </source>
</evidence>
<dbReference type="Gene3D" id="1.10.287.130">
    <property type="match status" value="1"/>
</dbReference>
<dbReference type="EMBL" id="CP013068">
    <property type="protein sequence ID" value="ALV29176.1"/>
    <property type="molecule type" value="Genomic_DNA"/>
</dbReference>
<dbReference type="Pfam" id="PF08521">
    <property type="entry name" value="2CSK_N"/>
    <property type="match status" value="1"/>
</dbReference>
<evidence type="ECO:0000259" key="13">
    <source>
        <dbReference type="PROSITE" id="PS50109"/>
    </source>
</evidence>
<feature type="region of interest" description="Disordered" evidence="11">
    <location>
        <begin position="1"/>
        <end position="24"/>
    </location>
</feature>
<evidence type="ECO:0000259" key="14">
    <source>
        <dbReference type="PROSITE" id="PS50885"/>
    </source>
</evidence>
<dbReference type="InterPro" id="IPR005467">
    <property type="entry name" value="His_kinase_dom"/>
</dbReference>
<evidence type="ECO:0000256" key="9">
    <source>
        <dbReference type="ARBA" id="ARBA00023012"/>
    </source>
</evidence>
<dbReference type="InterPro" id="IPR003594">
    <property type="entry name" value="HATPase_dom"/>
</dbReference>
<reference evidence="15 16" key="1">
    <citation type="submission" date="2015-10" db="EMBL/GenBank/DDBJ databases">
        <title>The world's first case of liver abscess caused by Pannonibacter phragmitetus.</title>
        <authorList>
            <person name="Ming D."/>
            <person name="Wang M."/>
            <person name="Zhou Y."/>
            <person name="Jiang T."/>
            <person name="Hu S."/>
        </authorList>
    </citation>
    <scope>NUCLEOTIDE SEQUENCE [LARGE SCALE GENOMIC DNA]</scope>
    <source>
        <strain evidence="15 16">31801</strain>
    </source>
</reference>
<dbReference type="SMART" id="SM00388">
    <property type="entry name" value="HisKA"/>
    <property type="match status" value="1"/>
</dbReference>
<comment type="subcellular location">
    <subcellularLocation>
        <location evidence="2">Membrane</location>
    </subcellularLocation>
</comment>
<protein>
    <recommendedName>
        <fullName evidence="3">histidine kinase</fullName>
        <ecNumber evidence="3">2.7.13.3</ecNumber>
    </recommendedName>
</protein>
<dbReference type="GO" id="GO:0005886">
    <property type="term" value="C:plasma membrane"/>
    <property type="evidence" value="ECO:0007669"/>
    <property type="project" value="TreeGrafter"/>
</dbReference>
<keyword evidence="7" id="KW-0418">Kinase</keyword>
<dbReference type="InterPro" id="IPR004358">
    <property type="entry name" value="Sig_transdc_His_kin-like_C"/>
</dbReference>
<evidence type="ECO:0000256" key="1">
    <source>
        <dbReference type="ARBA" id="ARBA00000085"/>
    </source>
</evidence>
<dbReference type="SUPFAM" id="SSF47384">
    <property type="entry name" value="Homodimeric domain of signal transducing histidine kinase"/>
    <property type="match status" value="1"/>
</dbReference>
<evidence type="ECO:0000256" key="10">
    <source>
        <dbReference type="ARBA" id="ARBA00023136"/>
    </source>
</evidence>
<dbReference type="eggNOG" id="COG2205">
    <property type="taxonomic scope" value="Bacteria"/>
</dbReference>
<accession>A0A0U3N8H5</accession>
<feature type="domain" description="HAMP" evidence="14">
    <location>
        <begin position="207"/>
        <end position="258"/>
    </location>
</feature>
<keyword evidence="8 12" id="KW-1133">Transmembrane helix</keyword>
<keyword evidence="16" id="KW-1185">Reference proteome</keyword>
<comment type="catalytic activity">
    <reaction evidence="1">
        <text>ATP + protein L-histidine = ADP + protein N-phospho-L-histidine.</text>
        <dbReference type="EC" id="2.7.13.3"/>
    </reaction>
</comment>
<evidence type="ECO:0000256" key="3">
    <source>
        <dbReference type="ARBA" id="ARBA00012438"/>
    </source>
</evidence>
<gene>
    <name evidence="15" type="ORF">APZ00_20765</name>
</gene>
<dbReference type="PROSITE" id="PS50109">
    <property type="entry name" value="HIS_KIN"/>
    <property type="match status" value="1"/>
</dbReference>
<dbReference type="InterPro" id="IPR036890">
    <property type="entry name" value="HATPase_C_sf"/>
</dbReference>
<evidence type="ECO:0000256" key="12">
    <source>
        <dbReference type="SAM" id="Phobius"/>
    </source>
</evidence>
<dbReference type="PANTHER" id="PTHR45436:SF1">
    <property type="entry name" value="SENSOR PROTEIN QSEC"/>
    <property type="match status" value="1"/>
</dbReference>
<organism evidence="15 16">
    <name type="scientific">Pannonibacter phragmitetus</name>
    <dbReference type="NCBI Taxonomy" id="121719"/>
    <lineage>
        <taxon>Bacteria</taxon>
        <taxon>Pseudomonadati</taxon>
        <taxon>Pseudomonadota</taxon>
        <taxon>Alphaproteobacteria</taxon>
        <taxon>Hyphomicrobiales</taxon>
        <taxon>Stappiaceae</taxon>
        <taxon>Pannonibacter</taxon>
    </lineage>
</organism>
<dbReference type="InterPro" id="IPR036097">
    <property type="entry name" value="HisK_dim/P_sf"/>
</dbReference>
<proteinExistence type="predicted"/>
<dbReference type="Pfam" id="PF00512">
    <property type="entry name" value="HisKA"/>
    <property type="match status" value="1"/>
</dbReference>
<keyword evidence="5" id="KW-0808">Transferase</keyword>
<evidence type="ECO:0000256" key="11">
    <source>
        <dbReference type="SAM" id="MobiDB-lite"/>
    </source>
</evidence>
<evidence type="ECO:0000313" key="15">
    <source>
        <dbReference type="EMBL" id="ALV29176.1"/>
    </source>
</evidence>
<keyword evidence="10 12" id="KW-0472">Membrane</keyword>
<dbReference type="EC" id="2.7.13.3" evidence="3"/>
<dbReference type="CDD" id="cd00075">
    <property type="entry name" value="HATPase"/>
    <property type="match status" value="1"/>
</dbReference>
<dbReference type="SUPFAM" id="SSF55874">
    <property type="entry name" value="ATPase domain of HSP90 chaperone/DNA topoisomerase II/histidine kinase"/>
    <property type="match status" value="1"/>
</dbReference>
<dbReference type="PRINTS" id="PR00344">
    <property type="entry name" value="BCTRLSENSOR"/>
</dbReference>
<feature type="transmembrane region" description="Helical" evidence="12">
    <location>
        <begin position="187"/>
        <end position="206"/>
    </location>
</feature>
<dbReference type="AlphaFoldDB" id="A0A0U3N8H5"/>
<dbReference type="Gene3D" id="6.10.340.10">
    <property type="match status" value="1"/>
</dbReference>
<evidence type="ECO:0000256" key="7">
    <source>
        <dbReference type="ARBA" id="ARBA00022777"/>
    </source>
</evidence>
<evidence type="ECO:0000256" key="5">
    <source>
        <dbReference type="ARBA" id="ARBA00022679"/>
    </source>
</evidence>
<dbReference type="GO" id="GO:0000155">
    <property type="term" value="F:phosphorelay sensor kinase activity"/>
    <property type="evidence" value="ECO:0007669"/>
    <property type="project" value="InterPro"/>
</dbReference>
<keyword evidence="4" id="KW-0597">Phosphoprotein</keyword>
<dbReference type="KEGG" id="pphr:APZ00_20765"/>
<evidence type="ECO:0000256" key="6">
    <source>
        <dbReference type="ARBA" id="ARBA00022692"/>
    </source>
</evidence>
<dbReference type="PANTHER" id="PTHR45436">
    <property type="entry name" value="SENSOR HISTIDINE KINASE YKOH"/>
    <property type="match status" value="1"/>
</dbReference>
<sequence>MNRPMNRPMDRPRKGRAGGQSAAPYSPSLRRRLVTQLLGLSAILAIALFFAVRISSEQASEATLDGILGAATIAIAEELRSVDGGPLVELPSGTFSILSAMGEERIFYRIMIGGRDLTGYEDLPAPAKAPSSLEPVFYTALYRDAELRIAAVARNLVIDEGPVRLLVMVGQTREAQNAIAARLANRAAALGLAVFLAAIPLSLLAASRLLRPIEKLAAAMERRGPRDLRPVRHPAPAELVPLISALNSFITRLRGTLAQTETFIAEAAHHIRTPLATIRSEAELALRLASDEAMRQRMRGLIRAVDEGSRSTGQLLDHATVAYRAGQQSFSEIDLGRVTAALAERYRTAADLKDIHIRLSCPEEPLTTFGDAVLLEAAIRNLIDNAIKYSPPDTDIHLTLQRKNEMAELTCRDHGRGLDGQSGGTLSGRFQRGTNVDDVIGSGLGLTIVSEAAAVMEGQFSLEAAEGGGALATLQLPLLAQQEERS</sequence>
<evidence type="ECO:0000256" key="4">
    <source>
        <dbReference type="ARBA" id="ARBA00022553"/>
    </source>
</evidence>
<dbReference type="Pfam" id="PF02518">
    <property type="entry name" value="HATPase_c"/>
    <property type="match status" value="1"/>
</dbReference>
<dbReference type="Gene3D" id="3.30.565.10">
    <property type="entry name" value="Histidine kinase-like ATPase, C-terminal domain"/>
    <property type="match status" value="1"/>
</dbReference>
<dbReference type="InterPro" id="IPR003661">
    <property type="entry name" value="HisK_dim/P_dom"/>
</dbReference>
<evidence type="ECO:0000256" key="8">
    <source>
        <dbReference type="ARBA" id="ARBA00022989"/>
    </source>
</evidence>
<dbReference type="SMART" id="SM00387">
    <property type="entry name" value="HATPase_c"/>
    <property type="match status" value="1"/>
</dbReference>
<name>A0A0U3N8H5_9HYPH</name>
<dbReference type="Pfam" id="PF00672">
    <property type="entry name" value="HAMP"/>
    <property type="match status" value="1"/>
</dbReference>
<dbReference type="STRING" id="121719.APZ00_20765"/>
<dbReference type="Proteomes" id="UP000064921">
    <property type="component" value="Chromosome"/>
</dbReference>